<dbReference type="GO" id="GO:0016779">
    <property type="term" value="F:nucleotidyltransferase activity"/>
    <property type="evidence" value="ECO:0007669"/>
    <property type="project" value="InterPro"/>
</dbReference>
<protein>
    <submittedName>
        <fullName evidence="2">Nucleotidyltransferase-like protein</fullName>
    </submittedName>
</protein>
<feature type="domain" description="Polymerase nucleotidyl transferase" evidence="1">
    <location>
        <begin position="26"/>
        <end position="65"/>
    </location>
</feature>
<organism evidence="2 3">
    <name type="scientific">Kribbella pratensis</name>
    <dbReference type="NCBI Taxonomy" id="2512112"/>
    <lineage>
        <taxon>Bacteria</taxon>
        <taxon>Bacillati</taxon>
        <taxon>Actinomycetota</taxon>
        <taxon>Actinomycetes</taxon>
        <taxon>Propionibacteriales</taxon>
        <taxon>Kribbellaceae</taxon>
        <taxon>Kribbella</taxon>
    </lineage>
</organism>
<dbReference type="InterPro" id="IPR043519">
    <property type="entry name" value="NT_sf"/>
</dbReference>
<dbReference type="Proteomes" id="UP000295146">
    <property type="component" value="Unassembled WGS sequence"/>
</dbReference>
<dbReference type="EMBL" id="SODP01000002">
    <property type="protein sequence ID" value="TDW70657.1"/>
    <property type="molecule type" value="Genomic_DNA"/>
</dbReference>
<dbReference type="Gene3D" id="3.30.460.10">
    <property type="entry name" value="Beta Polymerase, domain 2"/>
    <property type="match status" value="1"/>
</dbReference>
<sequence>MTDNAREYSASSGAADPGQQALIERAEHVLSQDDRVLGVWLVGSFGRGTDDRFSDIDLWVVVAADAVDSFCDDWPKTSDEISPTVFRRALGPRVFNHITPDWVRFDVSVGTPDAIAGRTRSTAKPVYDPHGLSADLAAPGAPKQPDPARVEFITVEFLRVLGLLPVAIGREEYVVGESGAGLLRQMLIDLMLEDVAVEDRGGVLHLDRLLPADRQQILAGLPPLQATREAVITANITCATHFLPLARALHARCGLPWPQELETAARQHLSRTLSIDLPAQIDH</sequence>
<dbReference type="SUPFAM" id="SSF81301">
    <property type="entry name" value="Nucleotidyltransferase"/>
    <property type="match status" value="1"/>
</dbReference>
<evidence type="ECO:0000259" key="1">
    <source>
        <dbReference type="Pfam" id="PF01909"/>
    </source>
</evidence>
<evidence type="ECO:0000313" key="3">
    <source>
        <dbReference type="Proteomes" id="UP000295146"/>
    </source>
</evidence>
<reference evidence="2 3" key="1">
    <citation type="submission" date="2019-03" db="EMBL/GenBank/DDBJ databases">
        <title>Genomic Encyclopedia of Type Strains, Phase III (KMG-III): the genomes of soil and plant-associated and newly described type strains.</title>
        <authorList>
            <person name="Whitman W."/>
        </authorList>
    </citation>
    <scope>NUCLEOTIDE SEQUENCE [LARGE SCALE GENOMIC DNA]</scope>
    <source>
        <strain evidence="2 3">VKM Ac-2573</strain>
    </source>
</reference>
<dbReference type="CDD" id="cd05403">
    <property type="entry name" value="NT_KNTase_like"/>
    <property type="match status" value="1"/>
</dbReference>
<dbReference type="InterPro" id="IPR002934">
    <property type="entry name" value="Polymerase_NTP_transf_dom"/>
</dbReference>
<name>A0A4V3GG37_9ACTN</name>
<keyword evidence="3" id="KW-1185">Reference proteome</keyword>
<dbReference type="Pfam" id="PF01909">
    <property type="entry name" value="NTP_transf_2"/>
    <property type="match status" value="1"/>
</dbReference>
<evidence type="ECO:0000313" key="2">
    <source>
        <dbReference type="EMBL" id="TDW70657.1"/>
    </source>
</evidence>
<accession>A0A4V3GG37</accession>
<dbReference type="RefSeq" id="WP_134105820.1">
    <property type="nucleotide sequence ID" value="NZ_SODP01000002.1"/>
</dbReference>
<comment type="caution">
    <text evidence="2">The sequence shown here is derived from an EMBL/GenBank/DDBJ whole genome shotgun (WGS) entry which is preliminary data.</text>
</comment>
<dbReference type="AlphaFoldDB" id="A0A4V3GG37"/>
<gene>
    <name evidence="2" type="ORF">EV653_4713</name>
</gene>
<dbReference type="OrthoDB" id="7375008at2"/>
<proteinExistence type="predicted"/>